<sequence>MTENGNTAGRIYARTYLQLDDWVAEEWGEHDNWARRIYDPRTGMLLDQTNQQNDRSIGLLDLVRGGKTVRLVTWTYPKPSALRPY</sequence>
<reference evidence="1 2" key="1">
    <citation type="submission" date="2024-03" db="EMBL/GenBank/DDBJ databases">
        <authorList>
            <person name="Gkanogiannis A."/>
            <person name="Becerra Lopez-Lavalle L."/>
        </authorList>
    </citation>
    <scope>NUCLEOTIDE SEQUENCE [LARGE SCALE GENOMIC DNA]</scope>
</reference>
<keyword evidence="2" id="KW-1185">Reference proteome</keyword>
<name>A0ABP0YC60_9ROSI</name>
<gene>
    <name evidence="1" type="ORF">CITCOLO1_LOCUS10012</name>
</gene>
<dbReference type="Proteomes" id="UP001642487">
    <property type="component" value="Chromosome 3"/>
</dbReference>
<proteinExistence type="predicted"/>
<organism evidence="1 2">
    <name type="scientific">Citrullus colocynthis</name>
    <name type="common">colocynth</name>
    <dbReference type="NCBI Taxonomy" id="252529"/>
    <lineage>
        <taxon>Eukaryota</taxon>
        <taxon>Viridiplantae</taxon>
        <taxon>Streptophyta</taxon>
        <taxon>Embryophyta</taxon>
        <taxon>Tracheophyta</taxon>
        <taxon>Spermatophyta</taxon>
        <taxon>Magnoliopsida</taxon>
        <taxon>eudicotyledons</taxon>
        <taxon>Gunneridae</taxon>
        <taxon>Pentapetalae</taxon>
        <taxon>rosids</taxon>
        <taxon>fabids</taxon>
        <taxon>Cucurbitales</taxon>
        <taxon>Cucurbitaceae</taxon>
        <taxon>Benincaseae</taxon>
        <taxon>Citrullus</taxon>
    </lineage>
</organism>
<evidence type="ECO:0000313" key="2">
    <source>
        <dbReference type="Proteomes" id="UP001642487"/>
    </source>
</evidence>
<dbReference type="EMBL" id="OZ021737">
    <property type="protein sequence ID" value="CAK9318058.1"/>
    <property type="molecule type" value="Genomic_DNA"/>
</dbReference>
<evidence type="ECO:0000313" key="1">
    <source>
        <dbReference type="EMBL" id="CAK9318058.1"/>
    </source>
</evidence>
<accession>A0ABP0YC60</accession>
<protein>
    <submittedName>
        <fullName evidence="1">Uncharacterized protein</fullName>
    </submittedName>
</protein>